<comment type="caution">
    <text evidence="13">The sequence shown here is derived from an EMBL/GenBank/DDBJ whole genome shotgun (WGS) entry which is preliminary data.</text>
</comment>
<evidence type="ECO:0000313" key="14">
    <source>
        <dbReference type="Proteomes" id="UP001279660"/>
    </source>
</evidence>
<dbReference type="Pfam" id="PF00593">
    <property type="entry name" value="TonB_dep_Rec_b-barrel"/>
    <property type="match status" value="1"/>
</dbReference>
<comment type="similarity">
    <text evidence="8 9">Belongs to the TonB-dependent receptor family.</text>
</comment>
<evidence type="ECO:0000256" key="9">
    <source>
        <dbReference type="RuleBase" id="RU003357"/>
    </source>
</evidence>
<evidence type="ECO:0000256" key="5">
    <source>
        <dbReference type="ARBA" id="ARBA00023077"/>
    </source>
</evidence>
<evidence type="ECO:0000256" key="1">
    <source>
        <dbReference type="ARBA" id="ARBA00004571"/>
    </source>
</evidence>
<dbReference type="EMBL" id="JAWXXV010000001">
    <property type="protein sequence ID" value="MDX5985207.1"/>
    <property type="molecule type" value="Genomic_DNA"/>
</dbReference>
<dbReference type="InterPro" id="IPR012910">
    <property type="entry name" value="Plug_dom"/>
</dbReference>
<sequence>MLKAISPYYLGAAMVALAVGISVAPASAQVAPENATAASDQDIVVTGSRIRRSPLDQDKPVVTVDQAAIARTGLSSVADVLQRLPSAGGGLNTKVNNAGNIGGPPDGTGVSSGAAEIDLRYLGAKRTLVLVDGLRYVNGSSAGGIPASVDLNEIPMNSIERIEVLQSGASPLYGTDAVAGVVNIITKQAQKGLQANAQFGTFRQGDGHTQNYELSYGIQKPASGTSVVLGGYYTKQEAVSTGNRAISLFPASGAVSCQDPAFAATGGVGCSGSPPLGRYRVLGQNLTLKAPVIGRTATLADFKTFTDADRFNFAPFNYLLTPSERYGGFLNFKQALSDNVNMRVKLVYNHRHSRTEAAFLPLVIGPGAGNGNLLDRISVDASNPYNPFGVTLSSGVNLDGTPSGVPANYVAINRRFVEGGQRIFTQDVDTFSGTVTLDGSFHIGEHKWFWDANAVYGLNDAHQLFTGNVNAAKLAQALGPVSQCTGACVPFNIFGGATVGGAGSITPAMLAFVTFNERDKSQQELNDFSANLSGALFTLPAGDVGLAIGYEHRDQGASYDPDPVIVAGLGADVPTQPSRGRFNVDEIYGELRVPILTNTAFFQKLEFDGAVRHSNYSTFGSNTVFTASGLWKPVSDLLLRGGYAESLRAPSIGELYAGASRSDQTIQDPCTSGLGGSFQTNATVKANCISNGVPANGSYAEPAGQIGVFSGGNVNLKPETAKTWTAGGVYSPSWAHGRLASVLSLEVNYYSISLKNAIDSAPASLILSRCAFNGDAASCALIKRTTVGTIASVGAVLQNLNSIKTDGLDSTLLYRTPRFRGGTAGLSVNAAYLLKYDALLPTGLQKCVGTERCLSVDQAFPRFKLNSTVDFSTPSFGASFTGRYISAVRESDATKHRMTPTFYGDVQFYLSADWMQKFKLVAGVNNVFNKQPPVCITCDGANFDTTTYDVPGQFGYLRLSYGF</sequence>
<keyword evidence="6 8" id="KW-0472">Membrane</keyword>
<organism evidence="13 14">
    <name type="scientific">Sphingomonas echinoides</name>
    <dbReference type="NCBI Taxonomy" id="59803"/>
    <lineage>
        <taxon>Bacteria</taxon>
        <taxon>Pseudomonadati</taxon>
        <taxon>Pseudomonadota</taxon>
        <taxon>Alphaproteobacteria</taxon>
        <taxon>Sphingomonadales</taxon>
        <taxon>Sphingomonadaceae</taxon>
        <taxon>Sphingomonas</taxon>
    </lineage>
</organism>
<feature type="domain" description="TonB-dependent receptor-like beta-barrel" evidence="11">
    <location>
        <begin position="375"/>
        <end position="927"/>
    </location>
</feature>
<keyword evidence="13" id="KW-0675">Receptor</keyword>
<evidence type="ECO:0000256" key="8">
    <source>
        <dbReference type="PROSITE-ProRule" id="PRU01360"/>
    </source>
</evidence>
<feature type="domain" description="TonB-dependent receptor plug" evidence="12">
    <location>
        <begin position="56"/>
        <end position="181"/>
    </location>
</feature>
<evidence type="ECO:0000256" key="7">
    <source>
        <dbReference type="ARBA" id="ARBA00023237"/>
    </source>
</evidence>
<evidence type="ECO:0000256" key="10">
    <source>
        <dbReference type="SAM" id="SignalP"/>
    </source>
</evidence>
<dbReference type="Gene3D" id="2.170.130.10">
    <property type="entry name" value="TonB-dependent receptor, plug domain"/>
    <property type="match status" value="1"/>
</dbReference>
<dbReference type="PROSITE" id="PS52016">
    <property type="entry name" value="TONB_DEPENDENT_REC_3"/>
    <property type="match status" value="1"/>
</dbReference>
<feature type="signal peptide" evidence="10">
    <location>
        <begin position="1"/>
        <end position="28"/>
    </location>
</feature>
<dbReference type="InterPro" id="IPR037066">
    <property type="entry name" value="Plug_dom_sf"/>
</dbReference>
<name>A0ABU4PPX2_9SPHN</name>
<keyword evidence="10" id="KW-0732">Signal</keyword>
<evidence type="ECO:0000259" key="11">
    <source>
        <dbReference type="Pfam" id="PF00593"/>
    </source>
</evidence>
<dbReference type="PANTHER" id="PTHR47234">
    <property type="match status" value="1"/>
</dbReference>
<dbReference type="SUPFAM" id="SSF56935">
    <property type="entry name" value="Porins"/>
    <property type="match status" value="1"/>
</dbReference>
<evidence type="ECO:0000256" key="2">
    <source>
        <dbReference type="ARBA" id="ARBA00022448"/>
    </source>
</evidence>
<dbReference type="Pfam" id="PF07715">
    <property type="entry name" value="Plug"/>
    <property type="match status" value="1"/>
</dbReference>
<dbReference type="Gene3D" id="2.40.170.20">
    <property type="entry name" value="TonB-dependent receptor, beta-barrel domain"/>
    <property type="match status" value="1"/>
</dbReference>
<reference evidence="13 14" key="1">
    <citation type="submission" date="2023-11" db="EMBL/GenBank/DDBJ databases">
        <title>MicrobeMod: A computational toolkit for identifying prokaryotic methylation and restriction-modification with nanopore sequencing.</title>
        <authorList>
            <person name="Crits-Christoph A."/>
            <person name="Kang S.C."/>
            <person name="Lee H."/>
            <person name="Ostrov N."/>
        </authorList>
    </citation>
    <scope>NUCLEOTIDE SEQUENCE [LARGE SCALE GENOMIC DNA]</scope>
    <source>
        <strain evidence="13 14">ATCC 14820</strain>
    </source>
</reference>
<keyword evidence="4 8" id="KW-0812">Transmembrane</keyword>
<evidence type="ECO:0000256" key="6">
    <source>
        <dbReference type="ARBA" id="ARBA00023136"/>
    </source>
</evidence>
<feature type="chain" id="PRO_5046315488" evidence="10">
    <location>
        <begin position="29"/>
        <end position="963"/>
    </location>
</feature>
<keyword evidence="14" id="KW-1185">Reference proteome</keyword>
<comment type="subcellular location">
    <subcellularLocation>
        <location evidence="1 8">Cell outer membrane</location>
        <topology evidence="1 8">Multi-pass membrane protein</topology>
    </subcellularLocation>
</comment>
<protein>
    <submittedName>
        <fullName evidence="13">TonB-dependent receptor</fullName>
    </submittedName>
</protein>
<dbReference type="InterPro" id="IPR000531">
    <property type="entry name" value="Beta-barrel_TonB"/>
</dbReference>
<dbReference type="InterPro" id="IPR039426">
    <property type="entry name" value="TonB-dep_rcpt-like"/>
</dbReference>
<keyword evidence="2 8" id="KW-0813">Transport</keyword>
<evidence type="ECO:0000256" key="4">
    <source>
        <dbReference type="ARBA" id="ARBA00022692"/>
    </source>
</evidence>
<evidence type="ECO:0000256" key="3">
    <source>
        <dbReference type="ARBA" id="ARBA00022452"/>
    </source>
</evidence>
<evidence type="ECO:0000313" key="13">
    <source>
        <dbReference type="EMBL" id="MDX5985207.1"/>
    </source>
</evidence>
<gene>
    <name evidence="13" type="ORF">SIL82_13140</name>
</gene>
<accession>A0ABU4PPX2</accession>
<evidence type="ECO:0000259" key="12">
    <source>
        <dbReference type="Pfam" id="PF07715"/>
    </source>
</evidence>
<keyword evidence="5 9" id="KW-0798">TonB box</keyword>
<dbReference type="RefSeq" id="WP_010402238.1">
    <property type="nucleotide sequence ID" value="NZ_JAWXXV010000001.1"/>
</dbReference>
<dbReference type="InterPro" id="IPR036942">
    <property type="entry name" value="Beta-barrel_TonB_sf"/>
</dbReference>
<keyword evidence="3 8" id="KW-1134">Transmembrane beta strand</keyword>
<keyword evidence="7 8" id="KW-0998">Cell outer membrane</keyword>
<proteinExistence type="inferred from homology"/>
<dbReference type="PANTHER" id="PTHR47234:SF2">
    <property type="entry name" value="TONB-DEPENDENT RECEPTOR"/>
    <property type="match status" value="1"/>
</dbReference>
<dbReference type="Proteomes" id="UP001279660">
    <property type="component" value="Unassembled WGS sequence"/>
</dbReference>